<evidence type="ECO:0000256" key="2">
    <source>
        <dbReference type="SAM" id="Phobius"/>
    </source>
</evidence>
<reference evidence="3" key="1">
    <citation type="submission" date="2022-01" db="EMBL/GenBank/DDBJ databases">
        <authorList>
            <person name="Braso-Vives M."/>
        </authorList>
    </citation>
    <scope>NUCLEOTIDE SEQUENCE</scope>
</reference>
<dbReference type="PANTHER" id="PTHR24113">
    <property type="entry name" value="RAN GTPASE-ACTIVATING PROTEIN 1"/>
    <property type="match status" value="1"/>
</dbReference>
<name>A0A8J9VX41_BRALA</name>
<evidence type="ECO:0000256" key="1">
    <source>
        <dbReference type="SAM" id="MobiDB-lite"/>
    </source>
</evidence>
<dbReference type="AlphaFoldDB" id="A0A8J9VX41"/>
<dbReference type="InterPro" id="IPR027038">
    <property type="entry name" value="RanGap"/>
</dbReference>
<evidence type="ECO:0000313" key="3">
    <source>
        <dbReference type="EMBL" id="CAH1237801.1"/>
    </source>
</evidence>
<dbReference type="GO" id="GO:0048471">
    <property type="term" value="C:perinuclear region of cytoplasm"/>
    <property type="evidence" value="ECO:0007669"/>
    <property type="project" value="TreeGrafter"/>
</dbReference>
<dbReference type="Pfam" id="PF13516">
    <property type="entry name" value="LRR_6"/>
    <property type="match status" value="1"/>
</dbReference>
<dbReference type="GO" id="GO:0005829">
    <property type="term" value="C:cytosol"/>
    <property type="evidence" value="ECO:0007669"/>
    <property type="project" value="TreeGrafter"/>
</dbReference>
<keyword evidence="2" id="KW-1133">Transmembrane helix</keyword>
<dbReference type="Proteomes" id="UP000838412">
    <property type="component" value="Chromosome 10"/>
</dbReference>
<dbReference type="SUPFAM" id="SSF52047">
    <property type="entry name" value="RNI-like"/>
    <property type="match status" value="1"/>
</dbReference>
<dbReference type="InterPro" id="IPR032675">
    <property type="entry name" value="LRR_dom_sf"/>
</dbReference>
<gene>
    <name evidence="3" type="primary">NLRC3</name>
    <name evidence="3" type="ORF">BLAG_LOCUS2613</name>
</gene>
<accession>A0A8J9VX41</accession>
<dbReference type="InterPro" id="IPR001611">
    <property type="entry name" value="Leu-rich_rpt"/>
</dbReference>
<dbReference type="GO" id="GO:0006913">
    <property type="term" value="P:nucleocytoplasmic transport"/>
    <property type="evidence" value="ECO:0007669"/>
    <property type="project" value="TreeGrafter"/>
</dbReference>
<dbReference type="GO" id="GO:0031267">
    <property type="term" value="F:small GTPase binding"/>
    <property type="evidence" value="ECO:0007669"/>
    <property type="project" value="TreeGrafter"/>
</dbReference>
<proteinExistence type="predicted"/>
<dbReference type="PANTHER" id="PTHR24113:SF15">
    <property type="entry name" value="NACHT DOMAIN-CONTAINING PROTEIN"/>
    <property type="match status" value="1"/>
</dbReference>
<dbReference type="OrthoDB" id="120976at2759"/>
<organism evidence="3 4">
    <name type="scientific">Branchiostoma lanceolatum</name>
    <name type="common">Common lancelet</name>
    <name type="synonym">Amphioxus lanceolatum</name>
    <dbReference type="NCBI Taxonomy" id="7740"/>
    <lineage>
        <taxon>Eukaryota</taxon>
        <taxon>Metazoa</taxon>
        <taxon>Chordata</taxon>
        <taxon>Cephalochordata</taxon>
        <taxon>Leptocardii</taxon>
        <taxon>Amphioxiformes</taxon>
        <taxon>Branchiostomatidae</taxon>
        <taxon>Branchiostoma</taxon>
    </lineage>
</organism>
<dbReference type="Gene3D" id="3.80.10.10">
    <property type="entry name" value="Ribonuclease Inhibitor"/>
    <property type="match status" value="1"/>
</dbReference>
<evidence type="ECO:0000313" key="4">
    <source>
        <dbReference type="Proteomes" id="UP000838412"/>
    </source>
</evidence>
<feature type="region of interest" description="Disordered" evidence="1">
    <location>
        <begin position="115"/>
        <end position="233"/>
    </location>
</feature>
<feature type="transmembrane region" description="Helical" evidence="2">
    <location>
        <begin position="450"/>
        <end position="471"/>
    </location>
</feature>
<feature type="compositionally biased region" description="Basic and acidic residues" evidence="1">
    <location>
        <begin position="135"/>
        <end position="233"/>
    </location>
</feature>
<feature type="compositionally biased region" description="Pro residues" evidence="1">
    <location>
        <begin position="66"/>
        <end position="91"/>
    </location>
</feature>
<sequence>MTENVNMEVPKTIGNSEVETPEGKVEKKPPLLQKEGVKRKRASAQKSPSCAEDDLERLYESRKTAAPPPAAVRPKEPPPQPADVPCRPPDPLYVRRVGQRFWSTKRILDWQRQALRAREDPEAALKPVGEYGEESASKKAENREAGMRGRYEKDGEHGYYEKDGEHGYYENDGQHGHYENDGEHGHYENDGQHGHYENDGEHGHYENDGEHGHYENDGQHGHYENDGEHGYYDNDEEHKYFQYDKNHRHYENDGEHVHTLENDGEHVHTYENDGKHVHTYENDDEQVHYENDGEHVHYENDDEYSNLSTHVYADLDADFLAAQDAIRDAAFQPFYEMDTSPANEEQEQPFYKMDVTAARDKEKQEKPFYEMKVASADEENEEQIFYDMDDNQLRQPTSDNVYAGLDAEFVAAQDAVCMRDRTREGSREDGDDPRRSQTCREFFMSRPPCVLAVCVGVIVVVIAAAVVGVIFNQNSRLRVHPDKSAVPDLTTLSTTSTTSSAHLSVTSPATSTTSSTQLSVTSPATSKTTDHWAEWTLYIREYFQQDSDAATGLEERYPDNEVVMALLEDRFFWHWVCRYWESNADLPHTLSEAVTYGILFGTSSEYMESHGFATYREFFSSMLDALEALPNTTETLQDSDYRHYISLSLSGLTLSDNDVEALANLFPYLRGVENLHLSHCGLSAEAAKSLAGQLHLPHALIGLVLSSNNIGDDGLEAISETFSHLKDLWTFDVNDNSITNAGGRALAKRLVHLQELQKILLGENELALSLSSLAKAFVNMTRLQTVGLWPITCRADSFRMAAQQVHDAVHTLEGQVRSFRSVLLYDASAGSRDGSWESDAAWQRVEQKLTAGVHISNGQIKMSLKINLLEE</sequence>
<feature type="region of interest" description="Disordered" evidence="1">
    <location>
        <begin position="500"/>
        <end position="523"/>
    </location>
</feature>
<feature type="region of interest" description="Disordered" evidence="1">
    <location>
        <begin position="1"/>
        <end position="92"/>
    </location>
</feature>
<dbReference type="GO" id="GO:0005096">
    <property type="term" value="F:GTPase activator activity"/>
    <property type="evidence" value="ECO:0007669"/>
    <property type="project" value="InterPro"/>
</dbReference>
<dbReference type="EMBL" id="OV696695">
    <property type="protein sequence ID" value="CAH1237801.1"/>
    <property type="molecule type" value="Genomic_DNA"/>
</dbReference>
<protein>
    <submittedName>
        <fullName evidence="3">NLRC3 protein</fullName>
    </submittedName>
</protein>
<keyword evidence="2" id="KW-0812">Transmembrane</keyword>
<keyword evidence="4" id="KW-1185">Reference proteome</keyword>
<dbReference type="SMART" id="SM00368">
    <property type="entry name" value="LRR_RI"/>
    <property type="match status" value="3"/>
</dbReference>
<keyword evidence="2" id="KW-0472">Membrane</keyword>
<dbReference type="GO" id="GO:0005634">
    <property type="term" value="C:nucleus"/>
    <property type="evidence" value="ECO:0007669"/>
    <property type="project" value="TreeGrafter"/>
</dbReference>